<dbReference type="Pfam" id="PF00754">
    <property type="entry name" value="F5_F8_type_C"/>
    <property type="match status" value="2"/>
</dbReference>
<dbReference type="InterPro" id="IPR008979">
    <property type="entry name" value="Galactose-bd-like_sf"/>
</dbReference>
<dbReference type="SMART" id="SM00060">
    <property type="entry name" value="FN3"/>
    <property type="match status" value="2"/>
</dbReference>
<dbReference type="Gene3D" id="2.60.120.260">
    <property type="entry name" value="Galactose-binding domain-like"/>
    <property type="match status" value="3"/>
</dbReference>
<dbReference type="PROSITE" id="PS50853">
    <property type="entry name" value="FN3"/>
    <property type="match status" value="2"/>
</dbReference>
<dbReference type="SUPFAM" id="SSF49265">
    <property type="entry name" value="Fibronectin type III"/>
    <property type="match status" value="1"/>
</dbReference>
<gene>
    <name evidence="7" type="ORF">PEVE_00024217</name>
</gene>
<evidence type="ECO:0000256" key="2">
    <source>
        <dbReference type="ARBA" id="ARBA00022837"/>
    </source>
</evidence>
<dbReference type="PROSITE" id="PS01285">
    <property type="entry name" value="FA58C_1"/>
    <property type="match status" value="2"/>
</dbReference>
<feature type="non-terminal residue" evidence="7">
    <location>
        <position position="1"/>
    </location>
</feature>
<keyword evidence="2" id="KW-0106">Calcium</keyword>
<dbReference type="SUPFAM" id="SSF49785">
    <property type="entry name" value="Galactose-binding domain-like"/>
    <property type="match status" value="3"/>
</dbReference>
<dbReference type="InterPro" id="IPR006585">
    <property type="entry name" value="FTP1"/>
</dbReference>
<dbReference type="InterPro" id="IPR000421">
    <property type="entry name" value="FA58C"/>
</dbReference>
<dbReference type="Pfam" id="PF00041">
    <property type="entry name" value="fn3"/>
    <property type="match status" value="2"/>
</dbReference>
<accession>A0ABN8SPZ8</accession>
<dbReference type="Gene3D" id="2.60.40.10">
    <property type="entry name" value="Immunoglobulins"/>
    <property type="match status" value="3"/>
</dbReference>
<proteinExistence type="predicted"/>
<dbReference type="SUPFAM" id="SSF48726">
    <property type="entry name" value="Immunoglobulin"/>
    <property type="match status" value="1"/>
</dbReference>
<dbReference type="InterPro" id="IPR007110">
    <property type="entry name" value="Ig-like_dom"/>
</dbReference>
<evidence type="ECO:0000313" key="7">
    <source>
        <dbReference type="EMBL" id="CAH3192607.1"/>
    </source>
</evidence>
<evidence type="ECO:0000313" key="8">
    <source>
        <dbReference type="Proteomes" id="UP001159427"/>
    </source>
</evidence>
<dbReference type="Proteomes" id="UP001159427">
    <property type="component" value="Unassembled WGS sequence"/>
</dbReference>
<evidence type="ECO:0000256" key="3">
    <source>
        <dbReference type="ARBA" id="ARBA00023157"/>
    </source>
</evidence>
<comment type="caution">
    <text evidence="7">The sequence shown here is derived from an EMBL/GenBank/DDBJ whole genome shotgun (WGS) entry which is preliminary data.</text>
</comment>
<keyword evidence="3" id="KW-1015">Disulfide bond</keyword>
<dbReference type="SMART" id="SM00231">
    <property type="entry name" value="FA58C"/>
    <property type="match status" value="2"/>
</dbReference>
<dbReference type="EMBL" id="CALNXI010003232">
    <property type="protein sequence ID" value="CAH3192607.1"/>
    <property type="molecule type" value="Genomic_DNA"/>
</dbReference>
<evidence type="ECO:0000259" key="4">
    <source>
        <dbReference type="PROSITE" id="PS50022"/>
    </source>
</evidence>
<dbReference type="CDD" id="cd00063">
    <property type="entry name" value="FN3"/>
    <property type="match status" value="2"/>
</dbReference>
<organism evidence="7 8">
    <name type="scientific">Porites evermanni</name>
    <dbReference type="NCBI Taxonomy" id="104178"/>
    <lineage>
        <taxon>Eukaryota</taxon>
        <taxon>Metazoa</taxon>
        <taxon>Cnidaria</taxon>
        <taxon>Anthozoa</taxon>
        <taxon>Hexacorallia</taxon>
        <taxon>Scleractinia</taxon>
        <taxon>Fungiina</taxon>
        <taxon>Poritidae</taxon>
        <taxon>Porites</taxon>
    </lineage>
</organism>
<evidence type="ECO:0000259" key="5">
    <source>
        <dbReference type="PROSITE" id="PS50835"/>
    </source>
</evidence>
<dbReference type="InterPro" id="IPR013783">
    <property type="entry name" value="Ig-like_fold"/>
</dbReference>
<dbReference type="SMART" id="SM00607">
    <property type="entry name" value="FTP"/>
    <property type="match status" value="1"/>
</dbReference>
<feature type="domain" description="F5/8 type C" evidence="4">
    <location>
        <begin position="300"/>
        <end position="441"/>
    </location>
</feature>
<reference evidence="7 8" key="1">
    <citation type="submission" date="2022-05" db="EMBL/GenBank/DDBJ databases">
        <authorList>
            <consortium name="Genoscope - CEA"/>
            <person name="William W."/>
        </authorList>
    </citation>
    <scope>NUCLEOTIDE SEQUENCE [LARGE SCALE GENOMIC DNA]</scope>
</reference>
<dbReference type="PROSITE" id="PS50022">
    <property type="entry name" value="FA58C_3"/>
    <property type="match status" value="2"/>
</dbReference>
<dbReference type="PROSITE" id="PS50835">
    <property type="entry name" value="IG_LIKE"/>
    <property type="match status" value="1"/>
</dbReference>
<evidence type="ECO:0000256" key="1">
    <source>
        <dbReference type="ARBA" id="ARBA00022723"/>
    </source>
</evidence>
<sequence length="753" mass="83564">QSNIALFKPTNQSTEYSDSLSKSYPASNAVDGNRGTYIGKCTHTRKENSPWWRVDLGRVEPVAEVNILNRDSNAARLDGAEIRVGNKTASGGADNSLCANKIQIPAGSSKTYSCSPKAYGRYLYIRLPSRKMWLTLCEVEVYSYLKTESCVFDPVGVSDSSVISNQRFSASSSLSGRNPSDGRLKGTNAWIPATNNDNNDFLQIDLGSLYFVCGVATQGNPNNDQWTKTYKIKTSLDNDVWTFYSEGGSEKVFTGNDDKNSIVRSELYEPLAAKFIRFYPVTFHSSKALRVEVYGSKQGCFESFKNERFQPTRDFTITASSEYRSYKADFSRLYGTHGWCSSSASLPQYLQADFNQIVTVTGVATQGDAIEENWVTNYLIRYGYDGKTWISYETGQHLTGNSDRSTIVVHWFASPFAAQYVRIFPKTHTGAICMRMDLFGCKDFQVSLPLNIGLDDVRLIADPSESVTLTCVSSYSPRQPSRYSWSRDGMGLSGTTSSLTIPYNNASNIYNHFCARKLPSASGVQCNSTYQCSASLSGIQGSYLTTANVIVSLKKPGQPVVQVNPSDLKARSALVTWSYNPGADEMRVTAYNLEYRNSTSTLDIHLGLVLSKRIFNLRPYTAYSVRVLADSVLGKSLWSNFQNFTTKTAKPEVDVQIVSVTSPTSQSILVKWQIPSTKNLNGPLRGYSIEYKEEGKPSWTTVNVSDSSTDKTLQKLTKWTVYFIRIAVSNGDFLGPPGPEKQVRTLEDGLYTP</sequence>
<dbReference type="CDD" id="cd00057">
    <property type="entry name" value="FA58C"/>
    <property type="match status" value="2"/>
</dbReference>
<protein>
    <submittedName>
        <fullName evidence="7">Uncharacterized protein</fullName>
    </submittedName>
</protein>
<feature type="domain" description="F5/8 type C" evidence="4">
    <location>
        <begin position="150"/>
        <end position="296"/>
    </location>
</feature>
<feature type="domain" description="Fibronectin type-III" evidence="6">
    <location>
        <begin position="651"/>
        <end position="748"/>
    </location>
</feature>
<dbReference type="InterPro" id="IPR036179">
    <property type="entry name" value="Ig-like_dom_sf"/>
</dbReference>
<keyword evidence="8" id="KW-1185">Reference proteome</keyword>
<dbReference type="InterPro" id="IPR036116">
    <property type="entry name" value="FN3_sf"/>
</dbReference>
<dbReference type="Pfam" id="PF22633">
    <property type="entry name" value="F5_F8_type_C_2"/>
    <property type="match status" value="1"/>
</dbReference>
<keyword evidence="1" id="KW-0479">Metal-binding</keyword>
<name>A0ABN8SPZ8_9CNID</name>
<evidence type="ECO:0000259" key="6">
    <source>
        <dbReference type="PROSITE" id="PS50853"/>
    </source>
</evidence>
<dbReference type="InterPro" id="IPR003961">
    <property type="entry name" value="FN3_dom"/>
</dbReference>
<feature type="domain" description="Fibronectin type-III" evidence="6">
    <location>
        <begin position="559"/>
        <end position="649"/>
    </location>
</feature>
<feature type="domain" description="Ig-like" evidence="5">
    <location>
        <begin position="449"/>
        <end position="552"/>
    </location>
</feature>
<dbReference type="PANTHER" id="PTHR24543">
    <property type="entry name" value="MULTICOPPER OXIDASE-RELATED"/>
    <property type="match status" value="1"/>
</dbReference>